<dbReference type="Proteomes" id="UP000245712">
    <property type="component" value="Unassembled WGS sequence"/>
</dbReference>
<protein>
    <submittedName>
        <fullName evidence="2">Pyrimidine operon attenuation protein/uracil phosphoribosyltransferase</fullName>
    </submittedName>
</protein>
<name>A0ABX5KKK3_9BURK</name>
<dbReference type="EMBL" id="QEOB01000009">
    <property type="protein sequence ID" value="PVX82277.1"/>
    <property type="molecule type" value="Genomic_DNA"/>
</dbReference>
<dbReference type="Pfam" id="PF00156">
    <property type="entry name" value="Pribosyltran"/>
    <property type="match status" value="1"/>
</dbReference>
<dbReference type="PANTHER" id="PTHR11608:SF0">
    <property type="entry name" value="BIFUNCTIONAL PROTEIN PYRR"/>
    <property type="match status" value="1"/>
</dbReference>
<keyword evidence="2" id="KW-0808">Transferase</keyword>
<dbReference type="SUPFAM" id="SSF53271">
    <property type="entry name" value="PRTase-like"/>
    <property type="match status" value="1"/>
</dbReference>
<dbReference type="Gene3D" id="3.40.50.2020">
    <property type="match status" value="1"/>
</dbReference>
<sequence>MSLPTSHPPSYAMRHAAGMPDAEALYGAVLDEIRAAWPADAFSASGGVAIVGIHSGGAWVAQRLAHDLGAVECGVVNVALHRDDYAKKGLHSKASPTALPFEVEGRRILLVDDVLYTGRTVRAALNELYDYGRPAAVELAVLADRGGRELPVAARYVGGFVSADAGATLVLAHGDDGRFTFHVEPRGGA</sequence>
<dbReference type="InterPro" id="IPR029057">
    <property type="entry name" value="PRTase-like"/>
</dbReference>
<evidence type="ECO:0000313" key="2">
    <source>
        <dbReference type="EMBL" id="PVX82277.1"/>
    </source>
</evidence>
<comment type="caution">
    <text evidence="2">The sequence shown here is derived from an EMBL/GenBank/DDBJ whole genome shotgun (WGS) entry which is preliminary data.</text>
</comment>
<keyword evidence="2" id="KW-0328">Glycosyltransferase</keyword>
<dbReference type="InterPro" id="IPR000836">
    <property type="entry name" value="PRTase_dom"/>
</dbReference>
<dbReference type="GO" id="GO:0016757">
    <property type="term" value="F:glycosyltransferase activity"/>
    <property type="evidence" value="ECO:0007669"/>
    <property type="project" value="UniProtKB-KW"/>
</dbReference>
<dbReference type="InterPro" id="IPR050137">
    <property type="entry name" value="PyrR_bifunctional"/>
</dbReference>
<keyword evidence="3" id="KW-1185">Reference proteome</keyword>
<dbReference type="PANTHER" id="PTHR11608">
    <property type="entry name" value="BIFUNCTIONAL PROTEIN PYRR"/>
    <property type="match status" value="1"/>
</dbReference>
<evidence type="ECO:0000259" key="1">
    <source>
        <dbReference type="Pfam" id="PF00156"/>
    </source>
</evidence>
<reference evidence="2 3" key="1">
    <citation type="submission" date="2018-05" db="EMBL/GenBank/DDBJ databases">
        <title>Genomic Encyclopedia of Type Strains, Phase IV (KMG-V): Genome sequencing to study the core and pangenomes of soil and plant-associated prokaryotes.</title>
        <authorList>
            <person name="Whitman W."/>
        </authorList>
    </citation>
    <scope>NUCLEOTIDE SEQUENCE [LARGE SCALE GENOMIC DNA]</scope>
    <source>
        <strain evidence="2 3">SCZa-39</strain>
    </source>
</reference>
<dbReference type="CDD" id="cd06223">
    <property type="entry name" value="PRTases_typeI"/>
    <property type="match status" value="1"/>
</dbReference>
<organism evidence="2 3">
    <name type="scientific">Paraburkholderia unamae</name>
    <dbReference type="NCBI Taxonomy" id="219649"/>
    <lineage>
        <taxon>Bacteria</taxon>
        <taxon>Pseudomonadati</taxon>
        <taxon>Pseudomonadota</taxon>
        <taxon>Betaproteobacteria</taxon>
        <taxon>Burkholderiales</taxon>
        <taxon>Burkholderiaceae</taxon>
        <taxon>Paraburkholderia</taxon>
    </lineage>
</organism>
<feature type="domain" description="Phosphoribosyltransferase" evidence="1">
    <location>
        <begin position="48"/>
        <end position="160"/>
    </location>
</feature>
<proteinExistence type="predicted"/>
<accession>A0ABX5KKK3</accession>
<gene>
    <name evidence="2" type="ORF">C7402_109130</name>
</gene>
<evidence type="ECO:0000313" key="3">
    <source>
        <dbReference type="Proteomes" id="UP000245712"/>
    </source>
</evidence>
<dbReference type="NCBIfam" id="NF003545">
    <property type="entry name" value="PRK05205.1-1"/>
    <property type="match status" value="1"/>
</dbReference>